<dbReference type="PANTHER" id="PTHR33318:SF4">
    <property type="entry name" value="OS04G0511700 PROTEIN"/>
    <property type="match status" value="1"/>
</dbReference>
<evidence type="ECO:0000313" key="2">
    <source>
        <dbReference type="EMBL" id="KAK8966369.1"/>
    </source>
</evidence>
<gene>
    <name evidence="2" type="ORF">KSP40_PGU008906</name>
</gene>
<dbReference type="InterPro" id="IPR039300">
    <property type="entry name" value="JASON"/>
</dbReference>
<dbReference type="Proteomes" id="UP001412067">
    <property type="component" value="Unassembled WGS sequence"/>
</dbReference>
<dbReference type="EMBL" id="JBBWWR010000005">
    <property type="protein sequence ID" value="KAK8966369.1"/>
    <property type="molecule type" value="Genomic_DNA"/>
</dbReference>
<keyword evidence="3" id="KW-1185">Reference proteome</keyword>
<feature type="region of interest" description="Disordered" evidence="1">
    <location>
        <begin position="337"/>
        <end position="365"/>
    </location>
</feature>
<sequence>MGCFLGCFKGSKDRKRSRKPKKSFPAAKVRRIPVLVSFISSRENQEQGAVANVRKKVTFDLNVTTFESATVHGDTNEFWEDDAFERNVKEQNSDKEEEKGKEELTDALKSVTYPPNHRYQNCESSDDEGLCEEDENEEDKEIDFYEDNDSGCEAEEESYDSYFSLPMENQVLHFQEVSSPKPTGEAAAERELLVLSKGNVRDRSKYIHSVMNPVENSSHWKEVKVRRASLKNPNKENINESQTFIIPEPTMKPKKLVTTNTNPDDFAKQEITVDASLSNWLIFPNYARISPVSQEERPILGSLDMEDFQHSARTSSPRKSPSRSSVEIPIIRTVGGYLSSRSKEGSPSSWSSSGSEKRGIPNTTSKYREDKRVSWYCTPFETRLEKALELEPTGTCSNVESTT</sequence>
<organism evidence="2 3">
    <name type="scientific">Platanthera guangdongensis</name>
    <dbReference type="NCBI Taxonomy" id="2320717"/>
    <lineage>
        <taxon>Eukaryota</taxon>
        <taxon>Viridiplantae</taxon>
        <taxon>Streptophyta</taxon>
        <taxon>Embryophyta</taxon>
        <taxon>Tracheophyta</taxon>
        <taxon>Spermatophyta</taxon>
        <taxon>Magnoliopsida</taxon>
        <taxon>Liliopsida</taxon>
        <taxon>Asparagales</taxon>
        <taxon>Orchidaceae</taxon>
        <taxon>Orchidoideae</taxon>
        <taxon>Orchideae</taxon>
        <taxon>Orchidinae</taxon>
        <taxon>Platanthera</taxon>
    </lineage>
</organism>
<protein>
    <submittedName>
        <fullName evidence="2">Uncharacterized protein</fullName>
    </submittedName>
</protein>
<dbReference type="PANTHER" id="PTHR33318">
    <property type="entry name" value="ASPARTYL/GLUTAMYL-TRNA(ASN/GLN) AMIDOTRANSFERASE SUBUNIT"/>
    <property type="match status" value="1"/>
</dbReference>
<feature type="compositionally biased region" description="Low complexity" evidence="1">
    <location>
        <begin position="345"/>
        <end position="354"/>
    </location>
</feature>
<evidence type="ECO:0000313" key="3">
    <source>
        <dbReference type="Proteomes" id="UP001412067"/>
    </source>
</evidence>
<reference evidence="2 3" key="1">
    <citation type="journal article" date="2022" name="Nat. Plants">
        <title>Genomes of leafy and leafless Platanthera orchids illuminate the evolution of mycoheterotrophy.</title>
        <authorList>
            <person name="Li M.H."/>
            <person name="Liu K.W."/>
            <person name="Li Z."/>
            <person name="Lu H.C."/>
            <person name="Ye Q.L."/>
            <person name="Zhang D."/>
            <person name="Wang J.Y."/>
            <person name="Li Y.F."/>
            <person name="Zhong Z.M."/>
            <person name="Liu X."/>
            <person name="Yu X."/>
            <person name="Liu D.K."/>
            <person name="Tu X.D."/>
            <person name="Liu B."/>
            <person name="Hao Y."/>
            <person name="Liao X.Y."/>
            <person name="Jiang Y.T."/>
            <person name="Sun W.H."/>
            <person name="Chen J."/>
            <person name="Chen Y.Q."/>
            <person name="Ai Y."/>
            <person name="Zhai J.W."/>
            <person name="Wu S.S."/>
            <person name="Zhou Z."/>
            <person name="Hsiao Y.Y."/>
            <person name="Wu W.L."/>
            <person name="Chen Y.Y."/>
            <person name="Lin Y.F."/>
            <person name="Hsu J.L."/>
            <person name="Li C.Y."/>
            <person name="Wang Z.W."/>
            <person name="Zhao X."/>
            <person name="Zhong W.Y."/>
            <person name="Ma X.K."/>
            <person name="Ma L."/>
            <person name="Huang J."/>
            <person name="Chen G.Z."/>
            <person name="Huang M.Z."/>
            <person name="Huang L."/>
            <person name="Peng D.H."/>
            <person name="Luo Y.B."/>
            <person name="Zou S.Q."/>
            <person name="Chen S.P."/>
            <person name="Lan S."/>
            <person name="Tsai W.C."/>
            <person name="Van de Peer Y."/>
            <person name="Liu Z.J."/>
        </authorList>
    </citation>
    <scope>NUCLEOTIDE SEQUENCE [LARGE SCALE GENOMIC DNA]</scope>
    <source>
        <strain evidence="2">Lor288</strain>
    </source>
</reference>
<comment type="caution">
    <text evidence="2">The sequence shown here is derived from an EMBL/GenBank/DDBJ whole genome shotgun (WGS) entry which is preliminary data.</text>
</comment>
<proteinExistence type="predicted"/>
<name>A0ABR2MRN7_9ASPA</name>
<evidence type="ECO:0000256" key="1">
    <source>
        <dbReference type="SAM" id="MobiDB-lite"/>
    </source>
</evidence>
<accession>A0ABR2MRN7</accession>